<dbReference type="Gene3D" id="3.30.710.10">
    <property type="entry name" value="Potassium Channel Kv1.1, Chain A"/>
    <property type="match status" value="1"/>
</dbReference>
<dbReference type="Proteomes" id="UP000447434">
    <property type="component" value="Chromosome 2"/>
</dbReference>
<dbReference type="PANTHER" id="PTHR11165">
    <property type="entry name" value="SKP1"/>
    <property type="match status" value="1"/>
</dbReference>
<dbReference type="OrthoDB" id="676908at2759"/>
<dbReference type="SUPFAM" id="SSF54695">
    <property type="entry name" value="POZ domain"/>
    <property type="match status" value="1"/>
</dbReference>
<evidence type="ECO:0000256" key="2">
    <source>
        <dbReference type="ARBA" id="ARBA00009993"/>
    </source>
</evidence>
<gene>
    <name evidence="7" type="ORF">Lalb_Chr02g0143401</name>
</gene>
<dbReference type="Pfam" id="PF03931">
    <property type="entry name" value="Skp1_POZ"/>
    <property type="match status" value="1"/>
</dbReference>
<protein>
    <recommendedName>
        <fullName evidence="4">SKP1-like protein</fullName>
    </recommendedName>
</protein>
<keyword evidence="7" id="KW-0808">Transferase</keyword>
<dbReference type="GO" id="GO:0006511">
    <property type="term" value="P:ubiquitin-dependent protein catabolic process"/>
    <property type="evidence" value="ECO:0007669"/>
    <property type="project" value="InterPro"/>
</dbReference>
<comment type="caution">
    <text evidence="7">The sequence shown here is derived from an EMBL/GenBank/DDBJ whole genome shotgun (WGS) entry which is preliminary data.</text>
</comment>
<dbReference type="SUPFAM" id="SSF81382">
    <property type="entry name" value="Skp1 dimerisation domain-like"/>
    <property type="match status" value="1"/>
</dbReference>
<dbReference type="GO" id="GO:0016567">
    <property type="term" value="P:protein ubiquitination"/>
    <property type="evidence" value="ECO:0007669"/>
    <property type="project" value="UniProtKB-UniRule"/>
</dbReference>
<evidence type="ECO:0000256" key="3">
    <source>
        <dbReference type="ARBA" id="ARBA00022786"/>
    </source>
</evidence>
<sequence>MASSSTKKMIILKSLEGDAIEVEEMFIDQCKKIKHFIDGKFINTITISLKISTQILSKIIQYVKKHDEYGVAGSEANKKILEAWDANFMKVDMDTLYDILTAASNLGNEKLLDLACKTVAEKIKGKNPDQIRQTFNIKNDFTPQEEEENQKMYSCFFN</sequence>
<evidence type="ECO:0000313" key="7">
    <source>
        <dbReference type="EMBL" id="KAE9618499.1"/>
    </source>
</evidence>
<dbReference type="InterPro" id="IPR001232">
    <property type="entry name" value="SKP1-like"/>
</dbReference>
<reference evidence="8" key="1">
    <citation type="journal article" date="2020" name="Nat. Commun.">
        <title>Genome sequence of the cluster root forming white lupin.</title>
        <authorList>
            <person name="Hufnagel B."/>
            <person name="Marques A."/>
            <person name="Soriano A."/>
            <person name="Marques L."/>
            <person name="Divol F."/>
            <person name="Doumas P."/>
            <person name="Sallet E."/>
            <person name="Mancinotti D."/>
            <person name="Carrere S."/>
            <person name="Marande W."/>
            <person name="Arribat S."/>
            <person name="Keller J."/>
            <person name="Huneau C."/>
            <person name="Blein T."/>
            <person name="Aime D."/>
            <person name="Laguerre M."/>
            <person name="Taylor J."/>
            <person name="Schubert V."/>
            <person name="Nelson M."/>
            <person name="Geu-Flores F."/>
            <person name="Crespi M."/>
            <person name="Gallardo-Guerrero K."/>
            <person name="Delaux P.-M."/>
            <person name="Salse J."/>
            <person name="Berges H."/>
            <person name="Guyot R."/>
            <person name="Gouzy J."/>
            <person name="Peret B."/>
        </authorList>
    </citation>
    <scope>NUCLEOTIDE SEQUENCE [LARGE SCALE GENOMIC DNA]</scope>
    <source>
        <strain evidence="8">cv. Amiga</strain>
    </source>
</reference>
<dbReference type="UniPathway" id="UPA00143"/>
<dbReference type="InterPro" id="IPR016897">
    <property type="entry name" value="SKP1"/>
</dbReference>
<dbReference type="InterPro" id="IPR016073">
    <property type="entry name" value="Skp1_comp_POZ"/>
</dbReference>
<comment type="subunit">
    <text evidence="4">Part of a SCF (SKP1-cullin-F-box) protein ligase complex.</text>
</comment>
<dbReference type="InterPro" id="IPR011333">
    <property type="entry name" value="SKP1/BTB/POZ_sf"/>
</dbReference>
<dbReference type="GO" id="GO:0009867">
    <property type="term" value="P:jasmonic acid mediated signaling pathway"/>
    <property type="evidence" value="ECO:0007669"/>
    <property type="project" value="UniProtKB-ARBA"/>
</dbReference>
<organism evidence="7 8">
    <name type="scientific">Lupinus albus</name>
    <name type="common">White lupine</name>
    <name type="synonym">Lupinus termis</name>
    <dbReference type="NCBI Taxonomy" id="3870"/>
    <lineage>
        <taxon>Eukaryota</taxon>
        <taxon>Viridiplantae</taxon>
        <taxon>Streptophyta</taxon>
        <taxon>Embryophyta</taxon>
        <taxon>Tracheophyta</taxon>
        <taxon>Spermatophyta</taxon>
        <taxon>Magnoliopsida</taxon>
        <taxon>eudicotyledons</taxon>
        <taxon>Gunneridae</taxon>
        <taxon>Pentapetalae</taxon>
        <taxon>rosids</taxon>
        <taxon>fabids</taxon>
        <taxon>Fabales</taxon>
        <taxon>Fabaceae</taxon>
        <taxon>Papilionoideae</taxon>
        <taxon>50 kb inversion clade</taxon>
        <taxon>genistoids sensu lato</taxon>
        <taxon>core genistoids</taxon>
        <taxon>Genisteae</taxon>
        <taxon>Lupinus</taxon>
    </lineage>
</organism>
<keyword evidence="7" id="KW-0418">Kinase</keyword>
<evidence type="ECO:0000259" key="5">
    <source>
        <dbReference type="Pfam" id="PF01466"/>
    </source>
</evidence>
<feature type="domain" description="SKP1 component dimerisation" evidence="5">
    <location>
        <begin position="110"/>
        <end position="153"/>
    </location>
</feature>
<keyword evidence="3 4" id="KW-0833">Ubl conjugation pathway</keyword>
<evidence type="ECO:0000259" key="6">
    <source>
        <dbReference type="Pfam" id="PF03931"/>
    </source>
</evidence>
<evidence type="ECO:0000256" key="4">
    <source>
        <dbReference type="PIRNR" id="PIRNR028729"/>
    </source>
</evidence>
<dbReference type="AlphaFoldDB" id="A0A6A4QY27"/>
<accession>A0A6A4QY27</accession>
<proteinExistence type="inferred from homology"/>
<dbReference type="SMART" id="SM00512">
    <property type="entry name" value="Skp1"/>
    <property type="match status" value="1"/>
</dbReference>
<evidence type="ECO:0000256" key="1">
    <source>
        <dbReference type="ARBA" id="ARBA00004906"/>
    </source>
</evidence>
<dbReference type="InterPro" id="IPR036296">
    <property type="entry name" value="SKP1-like_dim_sf"/>
</dbReference>
<dbReference type="PIRSF" id="PIRSF028729">
    <property type="entry name" value="E3_ubiquit_lig_SCF_Skp"/>
    <property type="match status" value="1"/>
</dbReference>
<keyword evidence="8" id="KW-1185">Reference proteome</keyword>
<feature type="domain" description="SKP1 component POZ" evidence="6">
    <location>
        <begin position="8"/>
        <end position="67"/>
    </location>
</feature>
<comment type="function">
    <text evidence="4">Involved in ubiquitination and subsequent proteasomal degradation of target proteins. Together with CUL1, RBX1 and a F-box protein, it forms a SCF E3 ubiquitin ligase complex. The functional specificity of this complex depends on the type of F-box protein. In the SCF complex, it serves as an adapter that links the F-box protein to CUL1.</text>
</comment>
<dbReference type="EMBL" id="WOCE01000002">
    <property type="protein sequence ID" value="KAE9618499.1"/>
    <property type="molecule type" value="Genomic_DNA"/>
</dbReference>
<comment type="pathway">
    <text evidence="1 4">Protein modification; protein ubiquitination.</text>
</comment>
<evidence type="ECO:0000313" key="8">
    <source>
        <dbReference type="Proteomes" id="UP000447434"/>
    </source>
</evidence>
<dbReference type="InterPro" id="IPR016072">
    <property type="entry name" value="Skp1_comp_dimer"/>
</dbReference>
<dbReference type="Pfam" id="PF01466">
    <property type="entry name" value="Skp1"/>
    <property type="match status" value="1"/>
</dbReference>
<comment type="similarity">
    <text evidence="2 4">Belongs to the SKP1 family.</text>
</comment>
<dbReference type="GO" id="GO:0016301">
    <property type="term" value="F:kinase activity"/>
    <property type="evidence" value="ECO:0007669"/>
    <property type="project" value="UniProtKB-KW"/>
</dbReference>
<name>A0A6A4QY27_LUPAL</name>